<evidence type="ECO:0000313" key="1">
    <source>
        <dbReference type="EMBL" id="KAH7911694.1"/>
    </source>
</evidence>
<protein>
    <submittedName>
        <fullName evidence="1">Isoprenoid synthase domain-containing protein</fullName>
    </submittedName>
</protein>
<dbReference type="EMBL" id="MU267670">
    <property type="protein sequence ID" value="KAH7911694.1"/>
    <property type="molecule type" value="Genomic_DNA"/>
</dbReference>
<name>A0ACB8AEM8_9AGAM</name>
<comment type="caution">
    <text evidence="1">The sequence shown here is derived from an EMBL/GenBank/DDBJ whole genome shotgun (WGS) entry which is preliminary data.</text>
</comment>
<evidence type="ECO:0000313" key="2">
    <source>
        <dbReference type="Proteomes" id="UP000790377"/>
    </source>
</evidence>
<accession>A0ACB8AEM8</accession>
<organism evidence="1 2">
    <name type="scientific">Hygrophoropsis aurantiaca</name>
    <dbReference type="NCBI Taxonomy" id="72124"/>
    <lineage>
        <taxon>Eukaryota</taxon>
        <taxon>Fungi</taxon>
        <taxon>Dikarya</taxon>
        <taxon>Basidiomycota</taxon>
        <taxon>Agaricomycotina</taxon>
        <taxon>Agaricomycetes</taxon>
        <taxon>Agaricomycetidae</taxon>
        <taxon>Boletales</taxon>
        <taxon>Coniophorineae</taxon>
        <taxon>Hygrophoropsidaceae</taxon>
        <taxon>Hygrophoropsis</taxon>
    </lineage>
</organism>
<keyword evidence="2" id="KW-1185">Reference proteome</keyword>
<sequence>MSASYHPDQIVLPDLISHCNFPLRMNVCGSSVAAASEAWMIRGAKFTEKRRKKFCGLKAGLLTTMCYPDCGKEELRVVTDFMNYLFNLDDWSDGFDTDGTQRLGDCVMNVLYHPETYSTKAIAGKMARSFWLRFIRKAGPRCQRRFLEVFDMFFQAITQQSVDRTCGMIPDLESYISLRRDTSGCKPVFVLMEYAAGIDLPNEVADHPIIQDLNEATNDLVTWSNDIFSYDVEQKRGDTHNMIAVIMQTLGYDLQSAVDFVGRLCKASIFRFQTSREQIPSWGPVIDAQVETYVQGLQDWIVGSLHWSFETERYFGKMGRKIKETREVMIANPM</sequence>
<gene>
    <name evidence="1" type="ORF">BJ138DRAFT_1150028</name>
</gene>
<dbReference type="Proteomes" id="UP000790377">
    <property type="component" value="Unassembled WGS sequence"/>
</dbReference>
<proteinExistence type="predicted"/>
<reference evidence="1" key="1">
    <citation type="journal article" date="2021" name="New Phytol.">
        <title>Evolutionary innovations through gain and loss of genes in the ectomycorrhizal Boletales.</title>
        <authorList>
            <person name="Wu G."/>
            <person name="Miyauchi S."/>
            <person name="Morin E."/>
            <person name="Kuo A."/>
            <person name="Drula E."/>
            <person name="Varga T."/>
            <person name="Kohler A."/>
            <person name="Feng B."/>
            <person name="Cao Y."/>
            <person name="Lipzen A."/>
            <person name="Daum C."/>
            <person name="Hundley H."/>
            <person name="Pangilinan J."/>
            <person name="Johnson J."/>
            <person name="Barry K."/>
            <person name="LaButti K."/>
            <person name="Ng V."/>
            <person name="Ahrendt S."/>
            <person name="Min B."/>
            <person name="Choi I.G."/>
            <person name="Park H."/>
            <person name="Plett J.M."/>
            <person name="Magnuson J."/>
            <person name="Spatafora J.W."/>
            <person name="Nagy L.G."/>
            <person name="Henrissat B."/>
            <person name="Grigoriev I.V."/>
            <person name="Yang Z.L."/>
            <person name="Xu J."/>
            <person name="Martin F.M."/>
        </authorList>
    </citation>
    <scope>NUCLEOTIDE SEQUENCE</scope>
    <source>
        <strain evidence="1">ATCC 28755</strain>
    </source>
</reference>